<dbReference type="HOGENOM" id="CLU_009665_14_2_1"/>
<evidence type="ECO:0000256" key="4">
    <source>
        <dbReference type="SAM" id="Phobius"/>
    </source>
</evidence>
<dbReference type="InterPro" id="IPR002938">
    <property type="entry name" value="FAD-bd"/>
</dbReference>
<feature type="transmembrane region" description="Helical" evidence="4">
    <location>
        <begin position="28"/>
        <end position="49"/>
    </location>
</feature>
<evidence type="ECO:0000313" key="7">
    <source>
        <dbReference type="Proteomes" id="UP000053789"/>
    </source>
</evidence>
<keyword evidence="4" id="KW-1133">Transmembrane helix</keyword>
<evidence type="ECO:0000256" key="2">
    <source>
        <dbReference type="ARBA" id="ARBA00022827"/>
    </source>
</evidence>
<sequence length="628" mass="70612">MKNTQGLDPSHAYVDGQEVVERLDNRTILIVGGGPVGLLVATVIAHYGLKSIVLERNETTTKWPKMDLTNVRSMELLRRLGISDDVRMLGVPQTTPYNVYFTPGLGESAPTTSWEFPSNVELRAQYKERNDGSMPQEPWQRISQAIFESYLKQRCDKNALVDCRFGWKVEKAAETEDGAYVDAVHVKSGRKVRIFTKYLVGCDGASSRVRRDMGIALDGGPVPGYVLLVHFRSQDLKKLQKYGRFWHLFIYGEEGLSGAAICQDDEYIFTTHLMLPLDADHAKIGAHEAAYRALAGMGDSYEFKIDEILVSSTYRHSIAIARQYRSQKGKVFLAGDAAHQNIPMGGYGMNMGVGDAFDIGWKLAAVINGQAGPALLDSYEEERRPVALRSIQRSGIHMETHLALSHLLGPKPREVLEDSDRGREIRKKISDHYQMNKGENTDWGIEMDVRHQSCVYPCRDEADEVEPEWSPERYVPSTFIGSRAPHVFLRDGTSIFDLYGKYWTLFEFSHSNIKDRGDSSTLLAAAEVMNVPVKHVVLRDEENARIVWQKSFVLVRPDGHVAWRGDATPNTKKAEEILTLVTGRKVAAQRGDVGQVSRQREVHQFAGTEKLTTQLEDYKLEKMGAMQS</sequence>
<dbReference type="GeneID" id="27701607"/>
<dbReference type="PANTHER" id="PTHR43004:SF21">
    <property type="entry name" value="FAD-BINDING DOMAIN-CONTAINING PROTEIN-RELATED"/>
    <property type="match status" value="1"/>
</dbReference>
<proteinExistence type="predicted"/>
<gene>
    <name evidence="6" type="ORF">Z519_08679</name>
</gene>
<reference evidence="6" key="1">
    <citation type="submission" date="2015-01" db="EMBL/GenBank/DDBJ databases">
        <title>The Genome Sequence of Cladophialophora bantiana CBS 173.52.</title>
        <authorList>
            <consortium name="The Broad Institute Genomics Platform"/>
            <person name="Cuomo C."/>
            <person name="de Hoog S."/>
            <person name="Gorbushina A."/>
            <person name="Stielow B."/>
            <person name="Teixiera M."/>
            <person name="Abouelleil A."/>
            <person name="Chapman S.B."/>
            <person name="Priest M."/>
            <person name="Young S.K."/>
            <person name="Wortman J."/>
            <person name="Nusbaum C."/>
            <person name="Birren B."/>
        </authorList>
    </citation>
    <scope>NUCLEOTIDE SEQUENCE [LARGE SCALE GENOMIC DNA]</scope>
    <source>
        <strain evidence="6">CBS 173.52</strain>
    </source>
</reference>
<protein>
    <recommendedName>
        <fullName evidence="5">FAD-binding domain-containing protein</fullName>
    </recommendedName>
</protein>
<keyword evidence="3" id="KW-0560">Oxidoreductase</keyword>
<dbReference type="OrthoDB" id="4130017at2759"/>
<dbReference type="InterPro" id="IPR050641">
    <property type="entry name" value="RIFMO-like"/>
</dbReference>
<dbReference type="AlphaFoldDB" id="A0A0D2ELN5"/>
<dbReference type="InterPro" id="IPR036188">
    <property type="entry name" value="FAD/NAD-bd_sf"/>
</dbReference>
<dbReference type="Pfam" id="PF01494">
    <property type="entry name" value="FAD_binding_3"/>
    <property type="match status" value="1"/>
</dbReference>
<dbReference type="Gene3D" id="3.40.30.120">
    <property type="match status" value="1"/>
</dbReference>
<dbReference type="SUPFAM" id="SSF51905">
    <property type="entry name" value="FAD/NAD(P)-binding domain"/>
    <property type="match status" value="1"/>
</dbReference>
<dbReference type="RefSeq" id="XP_016617565.1">
    <property type="nucleotide sequence ID" value="XM_016766407.1"/>
</dbReference>
<evidence type="ECO:0000313" key="6">
    <source>
        <dbReference type="EMBL" id="KIW90896.1"/>
    </source>
</evidence>
<dbReference type="PANTHER" id="PTHR43004">
    <property type="entry name" value="TRK SYSTEM POTASSIUM UPTAKE PROTEIN"/>
    <property type="match status" value="1"/>
</dbReference>
<dbReference type="Gene3D" id="3.30.9.10">
    <property type="entry name" value="D-Amino Acid Oxidase, subunit A, domain 2"/>
    <property type="match status" value="1"/>
</dbReference>
<dbReference type="Pfam" id="PF21274">
    <property type="entry name" value="Rng_hyd_C"/>
    <property type="match status" value="1"/>
</dbReference>
<dbReference type="PRINTS" id="PR00420">
    <property type="entry name" value="RNGMNOXGNASE"/>
</dbReference>
<dbReference type="GO" id="GO:0071949">
    <property type="term" value="F:FAD binding"/>
    <property type="evidence" value="ECO:0007669"/>
    <property type="project" value="InterPro"/>
</dbReference>
<keyword evidence="2" id="KW-0274">FAD</keyword>
<accession>A0A0D2ELN5</accession>
<keyword evidence="4" id="KW-0812">Transmembrane</keyword>
<evidence type="ECO:0000256" key="1">
    <source>
        <dbReference type="ARBA" id="ARBA00022630"/>
    </source>
</evidence>
<evidence type="ECO:0000256" key="3">
    <source>
        <dbReference type="ARBA" id="ARBA00023002"/>
    </source>
</evidence>
<name>A0A0D2ELN5_CLAB1</name>
<dbReference type="EMBL" id="KN846992">
    <property type="protein sequence ID" value="KIW90896.1"/>
    <property type="molecule type" value="Genomic_DNA"/>
</dbReference>
<dbReference type="GO" id="GO:0016709">
    <property type="term" value="F:oxidoreductase activity, acting on paired donors, with incorporation or reduction of molecular oxygen, NAD(P)H as one donor, and incorporation of one atom of oxygen"/>
    <property type="evidence" value="ECO:0007669"/>
    <property type="project" value="UniProtKB-ARBA"/>
</dbReference>
<keyword evidence="1" id="KW-0285">Flavoprotein</keyword>
<dbReference type="Proteomes" id="UP000053789">
    <property type="component" value="Unassembled WGS sequence"/>
</dbReference>
<keyword evidence="7" id="KW-1185">Reference proteome</keyword>
<dbReference type="NCBIfam" id="NF004780">
    <property type="entry name" value="PRK06126.1"/>
    <property type="match status" value="1"/>
</dbReference>
<organism evidence="6 7">
    <name type="scientific">Cladophialophora bantiana (strain ATCC 10958 / CBS 173.52 / CDC B-1940 / NIH 8579)</name>
    <name type="common">Xylohypha bantiana</name>
    <dbReference type="NCBI Taxonomy" id="1442370"/>
    <lineage>
        <taxon>Eukaryota</taxon>
        <taxon>Fungi</taxon>
        <taxon>Dikarya</taxon>
        <taxon>Ascomycota</taxon>
        <taxon>Pezizomycotina</taxon>
        <taxon>Eurotiomycetes</taxon>
        <taxon>Chaetothyriomycetidae</taxon>
        <taxon>Chaetothyriales</taxon>
        <taxon>Herpotrichiellaceae</taxon>
        <taxon>Cladophialophora</taxon>
    </lineage>
</organism>
<dbReference type="VEuPathDB" id="FungiDB:Z519_08679"/>
<feature type="domain" description="FAD-binding" evidence="5">
    <location>
        <begin position="27"/>
        <end position="393"/>
    </location>
</feature>
<evidence type="ECO:0000259" key="5">
    <source>
        <dbReference type="Pfam" id="PF01494"/>
    </source>
</evidence>
<keyword evidence="4" id="KW-0472">Membrane</keyword>
<dbReference type="Gene3D" id="3.50.50.60">
    <property type="entry name" value="FAD/NAD(P)-binding domain"/>
    <property type="match status" value="1"/>
</dbReference>